<comment type="caution">
    <text evidence="1">The sequence shown here is derived from an EMBL/GenBank/DDBJ whole genome shotgun (WGS) entry which is preliminary data.</text>
</comment>
<evidence type="ECO:0000313" key="1">
    <source>
        <dbReference type="EMBL" id="MEE6305474.1"/>
    </source>
</evidence>
<dbReference type="InterPro" id="IPR029069">
    <property type="entry name" value="HotDog_dom_sf"/>
</dbReference>
<accession>A0ABU7S6W7</accession>
<protein>
    <submittedName>
        <fullName evidence="1">DUF4442 domain-containing protein</fullName>
    </submittedName>
</protein>
<dbReference type="Proteomes" id="UP001339911">
    <property type="component" value="Unassembled WGS sequence"/>
</dbReference>
<reference evidence="1 2" key="1">
    <citation type="submission" date="2024-01" db="EMBL/GenBank/DDBJ databases">
        <title>Genome insights into Plantactinospora veratri sp. nov.</title>
        <authorList>
            <person name="Wang L."/>
        </authorList>
    </citation>
    <scope>NUCLEOTIDE SEQUENCE [LARGE SCALE GENOMIC DNA]</scope>
    <source>
        <strain evidence="1 2">NEAU-FHS4</strain>
    </source>
</reference>
<sequence length="154" mass="16134">MSPDVQQIAAGLLEAVPFARTLGFELVEVTPDGSGGILAVVRLPDSPPTHNHVGGPHAGALFTLGETASGAVVLAAFGQLFARAVPLATRAEIRYRRLAMGAVRATARLGRPAAEVVAEFESGARPEFPVSVEIGTEDGVSTTEMTVYWTLKPR</sequence>
<dbReference type="CDD" id="cd03443">
    <property type="entry name" value="PaaI_thioesterase"/>
    <property type="match status" value="1"/>
</dbReference>
<dbReference type="InterPro" id="IPR027961">
    <property type="entry name" value="DUF4442"/>
</dbReference>
<organism evidence="1 2">
    <name type="scientific">Plantactinospora veratri</name>
    <dbReference type="NCBI Taxonomy" id="1436122"/>
    <lineage>
        <taxon>Bacteria</taxon>
        <taxon>Bacillati</taxon>
        <taxon>Actinomycetota</taxon>
        <taxon>Actinomycetes</taxon>
        <taxon>Micromonosporales</taxon>
        <taxon>Micromonosporaceae</taxon>
        <taxon>Plantactinospora</taxon>
    </lineage>
</organism>
<name>A0ABU7S6W7_9ACTN</name>
<dbReference type="Gene3D" id="3.10.129.10">
    <property type="entry name" value="Hotdog Thioesterase"/>
    <property type="match status" value="1"/>
</dbReference>
<dbReference type="SUPFAM" id="SSF54637">
    <property type="entry name" value="Thioesterase/thiol ester dehydrase-isomerase"/>
    <property type="match status" value="1"/>
</dbReference>
<dbReference type="RefSeq" id="WP_331205859.1">
    <property type="nucleotide sequence ID" value="NZ_JAZGQL010000001.1"/>
</dbReference>
<evidence type="ECO:0000313" key="2">
    <source>
        <dbReference type="Proteomes" id="UP001339911"/>
    </source>
</evidence>
<proteinExistence type="predicted"/>
<keyword evidence="2" id="KW-1185">Reference proteome</keyword>
<dbReference type="EMBL" id="JAZGQL010000001">
    <property type="protein sequence ID" value="MEE6305474.1"/>
    <property type="molecule type" value="Genomic_DNA"/>
</dbReference>
<dbReference type="Pfam" id="PF14539">
    <property type="entry name" value="DUF4442"/>
    <property type="match status" value="1"/>
</dbReference>
<gene>
    <name evidence="1" type="ORF">V1634_01320</name>
</gene>